<reference evidence="2" key="1">
    <citation type="submission" date="2022-06" db="EMBL/GenBank/DDBJ databases">
        <title>Natrinema sp. a new haloarchaeum isolate from saline soil.</title>
        <authorList>
            <person name="Strakova D."/>
            <person name="Galisteo C."/>
            <person name="Sanchez-Porro C."/>
            <person name="Ventosa A."/>
        </authorList>
    </citation>
    <scope>NUCLEOTIDE SEQUENCE</scope>
    <source>
        <strain evidence="2">S1CR25-10</strain>
    </source>
</reference>
<protein>
    <submittedName>
        <fullName evidence="2">Uncharacterized protein</fullName>
    </submittedName>
</protein>
<dbReference type="Proteomes" id="UP001154061">
    <property type="component" value="Unassembled WGS sequence"/>
</dbReference>
<accession>A0A9Q4L2Z1</accession>
<evidence type="ECO:0000313" key="2">
    <source>
        <dbReference type="EMBL" id="MDF9745542.1"/>
    </source>
</evidence>
<gene>
    <name evidence="2" type="ORF">NDI89_08075</name>
</gene>
<keyword evidence="3" id="KW-1185">Reference proteome</keyword>
<feature type="compositionally biased region" description="Polar residues" evidence="1">
    <location>
        <begin position="7"/>
        <end position="22"/>
    </location>
</feature>
<evidence type="ECO:0000256" key="1">
    <source>
        <dbReference type="SAM" id="MobiDB-lite"/>
    </source>
</evidence>
<evidence type="ECO:0000313" key="3">
    <source>
        <dbReference type="Proteomes" id="UP001154061"/>
    </source>
</evidence>
<feature type="region of interest" description="Disordered" evidence="1">
    <location>
        <begin position="1"/>
        <end position="22"/>
    </location>
</feature>
<sequence>MKFAVSRTGTTQITLHGGSDTTACNEATATLADTLESLADEGPITDWEIEDAAVYEHPTAPFDPYTIALEFTVAVTVEADDADEATEVGATAIDEALGTAGVDSVSYTSSPAASTA</sequence>
<name>A0A9Q4L2Z1_9EURY</name>
<dbReference type="RefSeq" id="WP_277521028.1">
    <property type="nucleotide sequence ID" value="NZ_JAMQOT010000002.1"/>
</dbReference>
<organism evidence="2 3">
    <name type="scientific">Natrinema salsiterrestre</name>
    <dbReference type="NCBI Taxonomy" id="2950540"/>
    <lineage>
        <taxon>Archaea</taxon>
        <taxon>Methanobacteriati</taxon>
        <taxon>Methanobacteriota</taxon>
        <taxon>Stenosarchaea group</taxon>
        <taxon>Halobacteria</taxon>
        <taxon>Halobacteriales</taxon>
        <taxon>Natrialbaceae</taxon>
        <taxon>Natrinema</taxon>
    </lineage>
</organism>
<proteinExistence type="predicted"/>
<dbReference type="AlphaFoldDB" id="A0A9Q4L2Z1"/>
<comment type="caution">
    <text evidence="2">The sequence shown here is derived from an EMBL/GenBank/DDBJ whole genome shotgun (WGS) entry which is preliminary data.</text>
</comment>
<dbReference type="EMBL" id="JAMQOT010000002">
    <property type="protein sequence ID" value="MDF9745542.1"/>
    <property type="molecule type" value="Genomic_DNA"/>
</dbReference>